<dbReference type="RefSeq" id="XP_033581277.1">
    <property type="nucleotide sequence ID" value="XM_033715166.1"/>
</dbReference>
<dbReference type="AlphaFoldDB" id="A0A6A6Z0T4"/>
<evidence type="ECO:0000313" key="3">
    <source>
        <dbReference type="RefSeq" id="XP_033581277.1"/>
    </source>
</evidence>
<accession>A0A6A6Z0T4</accession>
<keyword evidence="2" id="KW-1185">Reference proteome</keyword>
<reference evidence="3" key="2">
    <citation type="submission" date="2020-04" db="EMBL/GenBank/DDBJ databases">
        <authorList>
            <consortium name="NCBI Genome Project"/>
        </authorList>
    </citation>
    <scope>NUCLEOTIDE SEQUENCE</scope>
    <source>
        <strain evidence="3">CBS 304.34</strain>
    </source>
</reference>
<proteinExistence type="predicted"/>
<sequence>LTNNYPAHTRVVHYATGGVCSLAYAVSQRGARRLLYELGVNKFSLNLDIMLREFYTGANRRVHRTYLTVQPQLFQHY</sequence>
<reference evidence="3" key="3">
    <citation type="submission" date="2025-04" db="UniProtKB">
        <authorList>
            <consortium name="RefSeq"/>
        </authorList>
    </citation>
    <scope>IDENTIFICATION</scope>
    <source>
        <strain evidence="3">CBS 304.34</strain>
    </source>
</reference>
<dbReference type="EMBL" id="MU003695">
    <property type="protein sequence ID" value="KAF2814313.1"/>
    <property type="molecule type" value="Genomic_DNA"/>
</dbReference>
<organism evidence="1">
    <name type="scientific">Mytilinidion resinicola</name>
    <dbReference type="NCBI Taxonomy" id="574789"/>
    <lineage>
        <taxon>Eukaryota</taxon>
        <taxon>Fungi</taxon>
        <taxon>Dikarya</taxon>
        <taxon>Ascomycota</taxon>
        <taxon>Pezizomycotina</taxon>
        <taxon>Dothideomycetes</taxon>
        <taxon>Pleosporomycetidae</taxon>
        <taxon>Mytilinidiales</taxon>
        <taxon>Mytilinidiaceae</taxon>
        <taxon>Mytilinidion</taxon>
    </lineage>
</organism>
<gene>
    <name evidence="1 3" type="ORF">BDZ99DRAFT_379852</name>
</gene>
<dbReference type="GeneID" id="54456059"/>
<reference evidence="1 3" key="1">
    <citation type="journal article" date="2020" name="Stud. Mycol.">
        <title>101 Dothideomycetes genomes: a test case for predicting lifestyles and emergence of pathogens.</title>
        <authorList>
            <person name="Haridas S."/>
            <person name="Albert R."/>
            <person name="Binder M."/>
            <person name="Bloem J."/>
            <person name="Labutti K."/>
            <person name="Salamov A."/>
            <person name="Andreopoulos B."/>
            <person name="Baker S."/>
            <person name="Barry K."/>
            <person name="Bills G."/>
            <person name="Bluhm B."/>
            <person name="Cannon C."/>
            <person name="Castanera R."/>
            <person name="Culley D."/>
            <person name="Daum C."/>
            <person name="Ezra D."/>
            <person name="Gonzalez J."/>
            <person name="Henrissat B."/>
            <person name="Kuo A."/>
            <person name="Liang C."/>
            <person name="Lipzen A."/>
            <person name="Lutzoni F."/>
            <person name="Magnuson J."/>
            <person name="Mondo S."/>
            <person name="Nolan M."/>
            <person name="Ohm R."/>
            <person name="Pangilinan J."/>
            <person name="Park H.-J."/>
            <person name="Ramirez L."/>
            <person name="Alfaro M."/>
            <person name="Sun H."/>
            <person name="Tritt A."/>
            <person name="Yoshinaga Y."/>
            <person name="Zwiers L.-H."/>
            <person name="Turgeon B."/>
            <person name="Goodwin S."/>
            <person name="Spatafora J."/>
            <person name="Crous P."/>
            <person name="Grigoriev I."/>
        </authorList>
    </citation>
    <scope>NUCLEOTIDE SEQUENCE</scope>
    <source>
        <strain evidence="1 3">CBS 304.34</strain>
    </source>
</reference>
<dbReference type="OrthoDB" id="47375at2759"/>
<evidence type="ECO:0000313" key="2">
    <source>
        <dbReference type="Proteomes" id="UP000504636"/>
    </source>
</evidence>
<protein>
    <submittedName>
        <fullName evidence="1 3">Uncharacterized protein</fullName>
    </submittedName>
</protein>
<feature type="non-terminal residue" evidence="1">
    <location>
        <position position="1"/>
    </location>
</feature>
<name>A0A6A6Z0T4_9PEZI</name>
<evidence type="ECO:0000313" key="1">
    <source>
        <dbReference type="EMBL" id="KAF2814313.1"/>
    </source>
</evidence>
<dbReference type="Proteomes" id="UP000504636">
    <property type="component" value="Unplaced"/>
</dbReference>